<dbReference type="GO" id="GO:0000712">
    <property type="term" value="P:resolution of meiotic recombination intermediates"/>
    <property type="evidence" value="ECO:0007669"/>
    <property type="project" value="TreeGrafter"/>
</dbReference>
<dbReference type="PANTHER" id="PTHR21077:SF5">
    <property type="entry name" value="CROSSOVER JUNCTION ENDONUCLEASE MMS4"/>
    <property type="match status" value="1"/>
</dbReference>
<evidence type="ECO:0000256" key="2">
    <source>
        <dbReference type="ARBA" id="ARBA00004123"/>
    </source>
</evidence>
<dbReference type="InterPro" id="IPR033310">
    <property type="entry name" value="Mms4/EME1/EME2"/>
</dbReference>
<evidence type="ECO:0000256" key="1">
    <source>
        <dbReference type="ARBA" id="ARBA00001946"/>
    </source>
</evidence>
<name>A0A8J8NLE1_HALGN</name>
<organism evidence="13 14">
    <name type="scientific">Halteria grandinella</name>
    <dbReference type="NCBI Taxonomy" id="5974"/>
    <lineage>
        <taxon>Eukaryota</taxon>
        <taxon>Sar</taxon>
        <taxon>Alveolata</taxon>
        <taxon>Ciliophora</taxon>
        <taxon>Intramacronucleata</taxon>
        <taxon>Spirotrichea</taxon>
        <taxon>Stichotrichia</taxon>
        <taxon>Sporadotrichida</taxon>
        <taxon>Halteriidae</taxon>
        <taxon>Halteria</taxon>
    </lineage>
</organism>
<evidence type="ECO:0000256" key="5">
    <source>
        <dbReference type="ARBA" id="ARBA00022759"/>
    </source>
</evidence>
<keyword evidence="5" id="KW-0255">Endonuclease</keyword>
<evidence type="ECO:0000256" key="12">
    <source>
        <dbReference type="ARBA" id="ARBA00023254"/>
    </source>
</evidence>
<accession>A0A8J8NLE1</accession>
<protein>
    <recommendedName>
        <fullName evidence="15">ERCC4 domain-containing protein</fullName>
    </recommendedName>
</protein>
<dbReference type="Proteomes" id="UP000785679">
    <property type="component" value="Unassembled WGS sequence"/>
</dbReference>
<keyword evidence="9" id="KW-0233">DNA recombination</keyword>
<dbReference type="GO" id="GO:0006302">
    <property type="term" value="P:double-strand break repair"/>
    <property type="evidence" value="ECO:0007669"/>
    <property type="project" value="TreeGrafter"/>
</dbReference>
<sequence length="317" mass="36142">MTQQCTQSLAGQGTKKKKPAPNEILYLLLNEGFKDLEICTFIEQVLCENAIKYKFSPKTFTNSILWLQAKPIHAEGGGAGDGFSIVTPQYSYENEFALLYYSKETFIEAYASGNLHTEMMMVKKYKQNRKQNGGEFKVIVVFHSVHDSLFNVDHGTPNKAQYDKFLIDLTLSYEFDYIQLDHTIDVIDFLKEMHASVQDKPYRKELSMYSRKGFRPGKKAILSGFKDPLSVTYISFLMCIPGVSENKAIGLAKIYPTIKSLMDMFLDEKVPEKEKLAQLREIEVCTSMGDKNKKLGKVLADRIFKVLMCVNPNLQIN</sequence>
<evidence type="ECO:0000256" key="10">
    <source>
        <dbReference type="ARBA" id="ARBA00023204"/>
    </source>
</evidence>
<evidence type="ECO:0000256" key="4">
    <source>
        <dbReference type="ARBA" id="ARBA00022723"/>
    </source>
</evidence>
<evidence type="ECO:0000256" key="7">
    <source>
        <dbReference type="ARBA" id="ARBA00022801"/>
    </source>
</evidence>
<dbReference type="GO" id="GO:0008821">
    <property type="term" value="F:crossover junction DNA endonuclease activity"/>
    <property type="evidence" value="ECO:0007669"/>
    <property type="project" value="TreeGrafter"/>
</dbReference>
<dbReference type="AlphaFoldDB" id="A0A8J8NLE1"/>
<keyword evidence="10" id="KW-0234">DNA repair</keyword>
<keyword evidence="12" id="KW-0469">Meiosis</keyword>
<evidence type="ECO:0000256" key="9">
    <source>
        <dbReference type="ARBA" id="ARBA00023172"/>
    </source>
</evidence>
<dbReference type="GO" id="GO:0031297">
    <property type="term" value="P:replication fork processing"/>
    <property type="evidence" value="ECO:0007669"/>
    <property type="project" value="TreeGrafter"/>
</dbReference>
<evidence type="ECO:0000313" key="13">
    <source>
        <dbReference type="EMBL" id="TNV77009.1"/>
    </source>
</evidence>
<proteinExistence type="predicted"/>
<reference evidence="13" key="1">
    <citation type="submission" date="2019-06" db="EMBL/GenBank/DDBJ databases">
        <authorList>
            <person name="Zheng W."/>
        </authorList>
    </citation>
    <scope>NUCLEOTIDE SEQUENCE</scope>
    <source>
        <strain evidence="13">QDHG01</strain>
    </source>
</reference>
<dbReference type="GO" id="GO:0031573">
    <property type="term" value="P:mitotic intra-S DNA damage checkpoint signaling"/>
    <property type="evidence" value="ECO:0007669"/>
    <property type="project" value="TreeGrafter"/>
</dbReference>
<keyword evidence="8" id="KW-0460">Magnesium</keyword>
<dbReference type="GO" id="GO:0005634">
    <property type="term" value="C:nucleus"/>
    <property type="evidence" value="ECO:0007669"/>
    <property type="project" value="UniProtKB-SubCell"/>
</dbReference>
<gene>
    <name evidence="13" type="ORF">FGO68_gene4673</name>
</gene>
<keyword evidence="7" id="KW-0378">Hydrolase</keyword>
<evidence type="ECO:0000256" key="11">
    <source>
        <dbReference type="ARBA" id="ARBA00023242"/>
    </source>
</evidence>
<dbReference type="Gene3D" id="1.10.150.670">
    <property type="entry name" value="Crossover junction endonuclease EME1, DNA-binding domain"/>
    <property type="match status" value="1"/>
</dbReference>
<evidence type="ECO:0000256" key="3">
    <source>
        <dbReference type="ARBA" id="ARBA00022722"/>
    </source>
</evidence>
<evidence type="ECO:0008006" key="15">
    <source>
        <dbReference type="Google" id="ProtNLM"/>
    </source>
</evidence>
<keyword evidence="6" id="KW-0227">DNA damage</keyword>
<comment type="subcellular location">
    <subcellularLocation>
        <location evidence="2">Nucleus</location>
    </subcellularLocation>
</comment>
<dbReference type="InterPro" id="IPR042530">
    <property type="entry name" value="EME1/EME2_C"/>
</dbReference>
<dbReference type="EMBL" id="RRYP01012588">
    <property type="protein sequence ID" value="TNV77009.1"/>
    <property type="molecule type" value="Genomic_DNA"/>
</dbReference>
<keyword evidence="3" id="KW-0540">Nuclease</keyword>
<comment type="caution">
    <text evidence="13">The sequence shown here is derived from an EMBL/GenBank/DDBJ whole genome shotgun (WGS) entry which is preliminary data.</text>
</comment>
<dbReference type="GO" id="GO:0046872">
    <property type="term" value="F:metal ion binding"/>
    <property type="evidence" value="ECO:0007669"/>
    <property type="project" value="UniProtKB-KW"/>
</dbReference>
<keyword evidence="11" id="KW-0539">Nucleus</keyword>
<dbReference type="OrthoDB" id="343092at2759"/>
<keyword evidence="14" id="KW-1185">Reference proteome</keyword>
<evidence type="ECO:0000256" key="8">
    <source>
        <dbReference type="ARBA" id="ARBA00022842"/>
    </source>
</evidence>
<evidence type="ECO:0000313" key="14">
    <source>
        <dbReference type="Proteomes" id="UP000785679"/>
    </source>
</evidence>
<dbReference type="Gene3D" id="3.40.50.10130">
    <property type="match status" value="1"/>
</dbReference>
<evidence type="ECO:0000256" key="6">
    <source>
        <dbReference type="ARBA" id="ARBA00022763"/>
    </source>
</evidence>
<comment type="cofactor">
    <cofactor evidence="1">
        <name>Mg(2+)</name>
        <dbReference type="ChEBI" id="CHEBI:18420"/>
    </cofactor>
</comment>
<dbReference type="GO" id="GO:0048476">
    <property type="term" value="C:Holliday junction resolvase complex"/>
    <property type="evidence" value="ECO:0007669"/>
    <property type="project" value="InterPro"/>
</dbReference>
<dbReference type="PANTHER" id="PTHR21077">
    <property type="entry name" value="EME1 PROTEIN"/>
    <property type="match status" value="1"/>
</dbReference>
<keyword evidence="4" id="KW-0479">Metal-binding</keyword>